<dbReference type="AlphaFoldDB" id="A0A7S4JM11"/>
<feature type="domain" description="Large ribosomal subunit protein uL10-like insertion" evidence="6">
    <location>
        <begin position="111"/>
        <end position="178"/>
    </location>
</feature>
<dbReference type="GO" id="GO:0070180">
    <property type="term" value="F:large ribosomal subunit rRNA binding"/>
    <property type="evidence" value="ECO:0007669"/>
    <property type="project" value="TreeGrafter"/>
</dbReference>
<dbReference type="Pfam" id="PF17777">
    <property type="entry name" value="RL10P_insert"/>
    <property type="match status" value="1"/>
</dbReference>
<keyword evidence="3 4" id="KW-0687">Ribonucleoprotein</keyword>
<comment type="function">
    <text evidence="4">Ribosomal protein P0 is the functional equivalent of E.coli protein L10.</text>
</comment>
<gene>
    <name evidence="7" type="ORF">NAES01612_LOCUS1151</name>
</gene>
<name>A0A7S4JM11_9EUKA</name>
<reference evidence="7" key="1">
    <citation type="submission" date="2021-01" db="EMBL/GenBank/DDBJ databases">
        <authorList>
            <person name="Corre E."/>
            <person name="Pelletier E."/>
            <person name="Niang G."/>
            <person name="Scheremetjew M."/>
            <person name="Finn R."/>
            <person name="Kale V."/>
            <person name="Holt S."/>
            <person name="Cochrane G."/>
            <person name="Meng A."/>
            <person name="Brown T."/>
            <person name="Cohen L."/>
        </authorList>
    </citation>
    <scope>NUCLEOTIDE SEQUENCE</scope>
    <source>
        <strain evidence="7">SoJaBio B1-5/56/2</strain>
    </source>
</reference>
<comment type="similarity">
    <text evidence="1 4">Belongs to the universal ribosomal protein uL10 family.</text>
</comment>
<evidence type="ECO:0000256" key="1">
    <source>
        <dbReference type="ARBA" id="ARBA00008889"/>
    </source>
</evidence>
<protein>
    <recommendedName>
        <fullName evidence="4">60S acidic ribosomal protein P0</fullName>
    </recommendedName>
</protein>
<evidence type="ECO:0000256" key="3">
    <source>
        <dbReference type="ARBA" id="ARBA00023274"/>
    </source>
</evidence>
<dbReference type="SUPFAM" id="SSF160369">
    <property type="entry name" value="Ribosomal protein L10-like"/>
    <property type="match status" value="1"/>
</dbReference>
<dbReference type="Gene3D" id="3.90.105.20">
    <property type="match status" value="1"/>
</dbReference>
<dbReference type="PANTHER" id="PTHR45699:SF3">
    <property type="entry name" value="LARGE RIBOSOMAL SUBUNIT PROTEIN UL10"/>
    <property type="match status" value="1"/>
</dbReference>
<dbReference type="InterPro" id="IPR001790">
    <property type="entry name" value="Ribosomal_uL10"/>
</dbReference>
<sequence>MAERLVPQKKLDYRDRLLSLMKEYSKILIIGADNVGSSHFQRIRASLRGDAVILMGKNTVVRKILRQNEKEFPQHAQLLPKLYGNLGFVFTNGDVGAIRQRILDNKVGAPARVGAIAPCDVTLLPGPTGLDPGQTSFLQALNIPTMIVKGQIEIKNEVELIKEGNKVSPSQAALLVKLSLRPFKYGLTVKYIFDEGAFFEAKVLDLSEEDLLKTFAQGVKNVACISLAMGYPTLASVPHSLSNAHKNIFHISLATSYPYKATEKIINLLENPEALQEAMAAAAASAPVAAAEDKKEEAAAVDEEEEEEDFGAGGLFGDDDDGY</sequence>
<dbReference type="GO" id="GO:0000027">
    <property type="term" value="P:ribosomal large subunit assembly"/>
    <property type="evidence" value="ECO:0007669"/>
    <property type="project" value="TreeGrafter"/>
</dbReference>
<keyword evidence="2 4" id="KW-0689">Ribosomal protein</keyword>
<evidence type="ECO:0000256" key="2">
    <source>
        <dbReference type="ARBA" id="ARBA00022980"/>
    </source>
</evidence>
<dbReference type="Pfam" id="PF00428">
    <property type="entry name" value="Ribosomal_60s"/>
    <property type="match status" value="1"/>
</dbReference>
<dbReference type="EMBL" id="HBKR01001813">
    <property type="protein sequence ID" value="CAE2267769.1"/>
    <property type="molecule type" value="Transcribed_RNA"/>
</dbReference>
<proteinExistence type="inferred from homology"/>
<dbReference type="InterPro" id="IPR030670">
    <property type="entry name" value="uL10_eukaryotes"/>
</dbReference>
<feature type="region of interest" description="Disordered" evidence="5">
    <location>
        <begin position="290"/>
        <end position="323"/>
    </location>
</feature>
<evidence type="ECO:0000313" key="7">
    <source>
        <dbReference type="EMBL" id="CAE2267769.1"/>
    </source>
</evidence>
<accession>A0A7S4JM11</accession>
<evidence type="ECO:0000259" key="6">
    <source>
        <dbReference type="Pfam" id="PF17777"/>
    </source>
</evidence>
<dbReference type="CDD" id="cd05795">
    <property type="entry name" value="Ribosomal_P0_L10e"/>
    <property type="match status" value="1"/>
</dbReference>
<dbReference type="Pfam" id="PF00466">
    <property type="entry name" value="Ribosomal_L10"/>
    <property type="match status" value="1"/>
</dbReference>
<evidence type="ECO:0000256" key="5">
    <source>
        <dbReference type="SAM" id="MobiDB-lite"/>
    </source>
</evidence>
<dbReference type="InterPro" id="IPR043141">
    <property type="entry name" value="Ribosomal_uL10-like_sf"/>
</dbReference>
<dbReference type="PANTHER" id="PTHR45699">
    <property type="entry name" value="60S ACIDIC RIBOSOMAL PROTEIN P0"/>
    <property type="match status" value="1"/>
</dbReference>
<dbReference type="PIRSF" id="PIRSF039087">
    <property type="entry name" value="L10E"/>
    <property type="match status" value="1"/>
</dbReference>
<dbReference type="GO" id="GO:0002181">
    <property type="term" value="P:cytoplasmic translation"/>
    <property type="evidence" value="ECO:0007669"/>
    <property type="project" value="TreeGrafter"/>
</dbReference>
<dbReference type="InterPro" id="IPR040637">
    <property type="entry name" value="Ribosomal_uL10-like_insert"/>
</dbReference>
<feature type="compositionally biased region" description="Acidic residues" evidence="5">
    <location>
        <begin position="299"/>
        <end position="310"/>
    </location>
</feature>
<dbReference type="InterPro" id="IPR043164">
    <property type="entry name" value="Ribosomal_uL10-like_insert_sf"/>
</dbReference>
<dbReference type="GO" id="GO:0022625">
    <property type="term" value="C:cytosolic large ribosomal subunit"/>
    <property type="evidence" value="ECO:0007669"/>
    <property type="project" value="TreeGrafter"/>
</dbReference>
<dbReference type="InterPro" id="IPR050323">
    <property type="entry name" value="Ribosomal_protein_uL10"/>
</dbReference>
<dbReference type="Gene3D" id="3.30.70.1730">
    <property type="match status" value="1"/>
</dbReference>
<dbReference type="GO" id="GO:0003735">
    <property type="term" value="F:structural constituent of ribosome"/>
    <property type="evidence" value="ECO:0007669"/>
    <property type="project" value="TreeGrafter"/>
</dbReference>
<organism evidence="7">
    <name type="scientific">Paramoeba aestuarina</name>
    <dbReference type="NCBI Taxonomy" id="180227"/>
    <lineage>
        <taxon>Eukaryota</taxon>
        <taxon>Amoebozoa</taxon>
        <taxon>Discosea</taxon>
        <taxon>Flabellinia</taxon>
        <taxon>Dactylopodida</taxon>
        <taxon>Paramoebidae</taxon>
        <taxon>Paramoeba</taxon>
    </lineage>
</organism>
<evidence type="ECO:0000256" key="4">
    <source>
        <dbReference type="PIRNR" id="PIRNR039087"/>
    </source>
</evidence>
<dbReference type="FunFam" id="3.90.105.20:FF:000001">
    <property type="entry name" value="60S acidic ribosomal protein P0"/>
    <property type="match status" value="1"/>
</dbReference>